<dbReference type="Proteomes" id="UP000449678">
    <property type="component" value="Unassembled WGS sequence"/>
</dbReference>
<accession>A0A6L8MKP9</accession>
<evidence type="ECO:0000313" key="4">
    <source>
        <dbReference type="Proteomes" id="UP000449678"/>
    </source>
</evidence>
<proteinExistence type="predicted"/>
<dbReference type="Proteomes" id="UP000474565">
    <property type="component" value="Unassembled WGS sequence"/>
</dbReference>
<reference evidence="4 5" key="1">
    <citation type="submission" date="2019-12" db="EMBL/GenBank/DDBJ databases">
        <title>Novel species isolated from a subtropical stream in China.</title>
        <authorList>
            <person name="Lu H."/>
        </authorList>
    </citation>
    <scope>NUCLEOTIDE SEQUENCE [LARGE SCALE GENOMIC DNA]</scope>
    <source>
        <strain evidence="3 5">FT50W</strain>
        <strain evidence="2 4">FT94W</strain>
    </source>
</reference>
<evidence type="ECO:0000259" key="1">
    <source>
        <dbReference type="Pfam" id="PF05099"/>
    </source>
</evidence>
<feature type="domain" description="Co-chaperone DjlA N-terminal" evidence="1">
    <location>
        <begin position="16"/>
        <end position="119"/>
    </location>
</feature>
<name>A0A6L8MKP9_9BURK</name>
<dbReference type="EMBL" id="WWCP01000019">
    <property type="protein sequence ID" value="MYM83443.1"/>
    <property type="molecule type" value="Genomic_DNA"/>
</dbReference>
<gene>
    <name evidence="2" type="ORF">GTP38_12840</name>
    <name evidence="3" type="ORF">GTP44_15955</name>
</gene>
<dbReference type="Gene3D" id="1.10.3680.10">
    <property type="entry name" value="TerB-like"/>
    <property type="match status" value="1"/>
</dbReference>
<protein>
    <submittedName>
        <fullName evidence="3">TerB family tellurite resistance protein</fullName>
    </submittedName>
</protein>
<dbReference type="InterPro" id="IPR029024">
    <property type="entry name" value="TerB-like"/>
</dbReference>
<dbReference type="Pfam" id="PF05099">
    <property type="entry name" value="TerB"/>
    <property type="match status" value="1"/>
</dbReference>
<dbReference type="EMBL" id="WWCO01000007">
    <property type="protein sequence ID" value="MYM35218.1"/>
    <property type="molecule type" value="Genomic_DNA"/>
</dbReference>
<dbReference type="AlphaFoldDB" id="A0A6L8MKP9"/>
<evidence type="ECO:0000313" key="3">
    <source>
        <dbReference type="EMBL" id="MYM83443.1"/>
    </source>
</evidence>
<evidence type="ECO:0000313" key="2">
    <source>
        <dbReference type="EMBL" id="MYM35218.1"/>
    </source>
</evidence>
<dbReference type="CDD" id="cd07177">
    <property type="entry name" value="terB_like"/>
    <property type="match status" value="1"/>
</dbReference>
<keyword evidence="4" id="KW-1185">Reference proteome</keyword>
<dbReference type="RefSeq" id="WP_160990594.1">
    <property type="nucleotide sequence ID" value="NZ_WWCO01000007.1"/>
</dbReference>
<comment type="caution">
    <text evidence="3">The sequence shown here is derived from an EMBL/GenBank/DDBJ whole genome shotgun (WGS) entry which is preliminary data.</text>
</comment>
<dbReference type="SUPFAM" id="SSF158682">
    <property type="entry name" value="TerB-like"/>
    <property type="match status" value="1"/>
</dbReference>
<organism evidence="3 5">
    <name type="scientific">Duganella lactea</name>
    <dbReference type="NCBI Taxonomy" id="2692173"/>
    <lineage>
        <taxon>Bacteria</taxon>
        <taxon>Pseudomonadati</taxon>
        <taxon>Pseudomonadota</taxon>
        <taxon>Betaproteobacteria</taxon>
        <taxon>Burkholderiales</taxon>
        <taxon>Oxalobacteraceae</taxon>
        <taxon>Telluria group</taxon>
        <taxon>Duganella</taxon>
    </lineage>
</organism>
<evidence type="ECO:0000313" key="5">
    <source>
        <dbReference type="Proteomes" id="UP000474565"/>
    </source>
</evidence>
<dbReference type="InterPro" id="IPR007791">
    <property type="entry name" value="DjlA_N"/>
</dbReference>
<sequence length="130" mass="14299">MRTYETDSPSAAGRIVALCMVVDGNLSRSELRALRHSRLLEFIDIDTDAFHMLVEELCQDLLATAVQGTHIELPPAVIDALLDEVRDPKLRQRLLGAMWQIASADGVLAEAELTLLSQARAKWAQACVTS</sequence>